<feature type="domain" description="Cyclin-like" evidence="5">
    <location>
        <begin position="68"/>
        <end position="170"/>
    </location>
</feature>
<dbReference type="SMART" id="SM00385">
    <property type="entry name" value="CYCLIN"/>
    <property type="match status" value="2"/>
</dbReference>
<evidence type="ECO:0000313" key="6">
    <source>
        <dbReference type="EMBL" id="JAT57274.1"/>
    </source>
</evidence>
<evidence type="ECO:0000256" key="2">
    <source>
        <dbReference type="ARBA" id="ARBA00061204"/>
    </source>
</evidence>
<evidence type="ECO:0000256" key="4">
    <source>
        <dbReference type="SAM" id="MobiDB-lite"/>
    </source>
</evidence>
<reference evidence="6" key="1">
    <citation type="submission" date="2015-07" db="EMBL/GenBank/DDBJ databases">
        <title>Transcriptome Assembly of Anthurium amnicola.</title>
        <authorList>
            <person name="Suzuki J."/>
        </authorList>
    </citation>
    <scope>NUCLEOTIDE SEQUENCE</scope>
</reference>
<keyword evidence="1 3" id="KW-0195">Cyclin</keyword>
<gene>
    <name evidence="6" type="primary">CYCT1-3_2</name>
    <name evidence="6" type="ORF">g.85088</name>
</gene>
<organism evidence="6">
    <name type="scientific">Anthurium amnicola</name>
    <dbReference type="NCBI Taxonomy" id="1678845"/>
    <lineage>
        <taxon>Eukaryota</taxon>
        <taxon>Viridiplantae</taxon>
        <taxon>Streptophyta</taxon>
        <taxon>Embryophyta</taxon>
        <taxon>Tracheophyta</taxon>
        <taxon>Spermatophyta</taxon>
        <taxon>Magnoliopsida</taxon>
        <taxon>Liliopsida</taxon>
        <taxon>Araceae</taxon>
        <taxon>Pothoideae</taxon>
        <taxon>Potheae</taxon>
        <taxon>Anthurium</taxon>
    </lineage>
</organism>
<protein>
    <submittedName>
        <fullName evidence="6">Cyclin-T1-3</fullName>
    </submittedName>
</protein>
<accession>A0A1D1YRN8</accession>
<dbReference type="SUPFAM" id="SSF47954">
    <property type="entry name" value="Cyclin-like"/>
    <property type="match status" value="2"/>
</dbReference>
<dbReference type="Pfam" id="PF00134">
    <property type="entry name" value="Cyclin_N"/>
    <property type="match status" value="1"/>
</dbReference>
<sequence>MVGRLPENASQIGVVSNQAYDGSDDLIYVPQRRSKWYFSKEEIETHSPSRKDGIDLMKENQLRMQYCSFLQNLGIKLVMPQVTIATAMMFCHRFYLYHSHAKNDWQSIATVCLFLASKVEETPCSLSKVIPAAYEMIYRNDPAAVKRIQLKDVYEKQKGLIVLGERLVLSTLGFDLDIQHPYKPLVAAVKKLGFFQNDVVKVAWNFVNDWLRTTLCMQYKPHYIAAGSIYLAAKLNKVKLPSENGQVWWHEFDITPRQFEEVIQEMMELFGYMRRATVPCTNKKESPTPLEVQKLLPPSPESCVLSRPGSSSSTGHDLCGEAGGDEAIPHVNDKHSVSLIQTEENASMNENKILGSHTQVSESPNGVLDQETASTVGNKQVCRGSGQNMSTTGLVSNGTNKIDKERIKAALKRRRQDGERTEVSVSDDLSEDAWIERELESGLEIVHEPTRKKPFL</sequence>
<dbReference type="Gene3D" id="1.10.472.10">
    <property type="entry name" value="Cyclin-like"/>
    <property type="match status" value="2"/>
</dbReference>
<dbReference type="InterPro" id="IPR013763">
    <property type="entry name" value="Cyclin-like_dom"/>
</dbReference>
<dbReference type="GO" id="GO:0016538">
    <property type="term" value="F:cyclin-dependent protein serine/threonine kinase regulator activity"/>
    <property type="evidence" value="ECO:0007669"/>
    <property type="project" value="InterPro"/>
</dbReference>
<dbReference type="AlphaFoldDB" id="A0A1D1YRN8"/>
<dbReference type="PANTHER" id="PTHR10026">
    <property type="entry name" value="CYCLIN"/>
    <property type="match status" value="1"/>
</dbReference>
<feature type="domain" description="Cyclin-like" evidence="5">
    <location>
        <begin position="183"/>
        <end position="268"/>
    </location>
</feature>
<dbReference type="FunFam" id="1.10.472.10:FF:000081">
    <property type="entry name" value="Cyclin family protein"/>
    <property type="match status" value="1"/>
</dbReference>
<dbReference type="EMBL" id="GDJX01010662">
    <property type="protein sequence ID" value="JAT57274.1"/>
    <property type="molecule type" value="Transcribed_RNA"/>
</dbReference>
<comment type="similarity">
    <text evidence="2">Belongs to the cyclin family. Cyclin T subfamily.</text>
</comment>
<dbReference type="InterPro" id="IPR043198">
    <property type="entry name" value="Cyclin/Ssn8"/>
</dbReference>
<dbReference type="InterPro" id="IPR036915">
    <property type="entry name" value="Cyclin-like_sf"/>
</dbReference>
<dbReference type="InterPro" id="IPR006671">
    <property type="entry name" value="Cyclin_N"/>
</dbReference>
<evidence type="ECO:0000256" key="3">
    <source>
        <dbReference type="RuleBase" id="RU000383"/>
    </source>
</evidence>
<feature type="region of interest" description="Disordered" evidence="4">
    <location>
        <begin position="284"/>
        <end position="321"/>
    </location>
</feature>
<proteinExistence type="inferred from homology"/>
<dbReference type="GO" id="GO:0006357">
    <property type="term" value="P:regulation of transcription by RNA polymerase II"/>
    <property type="evidence" value="ECO:0007669"/>
    <property type="project" value="InterPro"/>
</dbReference>
<dbReference type="CDD" id="cd20588">
    <property type="entry name" value="CYCLIN_AcCycT_rpt2"/>
    <property type="match status" value="1"/>
</dbReference>
<name>A0A1D1YRN8_9ARAE</name>
<evidence type="ECO:0000256" key="1">
    <source>
        <dbReference type="ARBA" id="ARBA00023127"/>
    </source>
</evidence>
<evidence type="ECO:0000259" key="5">
    <source>
        <dbReference type="SMART" id="SM00385"/>
    </source>
</evidence>